<dbReference type="STRING" id="45351.A7REX0"/>
<feature type="active site" description="Nucleophile" evidence="6">
    <location>
        <position position="29"/>
    </location>
</feature>
<name>A7REX0_NEMVE</name>
<keyword evidence="3" id="KW-0249">Electron transport</keyword>
<dbReference type="HOGENOM" id="CLU_090389_10_3_1"/>
<evidence type="ECO:0000256" key="2">
    <source>
        <dbReference type="ARBA" id="ARBA00022448"/>
    </source>
</evidence>
<dbReference type="Proteomes" id="UP000001593">
    <property type="component" value="Unassembled WGS sequence"/>
</dbReference>
<dbReference type="FunCoup" id="A7REX0">
    <property type="interactions" value="626"/>
</dbReference>
<evidence type="ECO:0000256" key="6">
    <source>
        <dbReference type="PIRSR" id="PIRSR000077-1"/>
    </source>
</evidence>
<dbReference type="Gene3D" id="3.40.30.10">
    <property type="entry name" value="Glutaredoxin"/>
    <property type="match status" value="1"/>
</dbReference>
<dbReference type="SUPFAM" id="SSF52833">
    <property type="entry name" value="Thioredoxin-like"/>
    <property type="match status" value="1"/>
</dbReference>
<dbReference type="OMA" id="VLVIMQN"/>
<dbReference type="AlphaFoldDB" id="A7REX0"/>
<dbReference type="EMBL" id="DS469507">
    <property type="protein sequence ID" value="EDO49987.1"/>
    <property type="molecule type" value="Genomic_DNA"/>
</dbReference>
<dbReference type="CDD" id="cd02947">
    <property type="entry name" value="TRX_family"/>
    <property type="match status" value="1"/>
</dbReference>
<feature type="site" description="Contributes to redox potential value" evidence="6">
    <location>
        <position position="31"/>
    </location>
</feature>
<evidence type="ECO:0000256" key="5">
    <source>
        <dbReference type="ARBA" id="ARBA00023284"/>
    </source>
</evidence>
<keyword evidence="4 7" id="KW-1015">Disulfide bond</keyword>
<evidence type="ECO:0000256" key="4">
    <source>
        <dbReference type="ARBA" id="ARBA00023157"/>
    </source>
</evidence>
<dbReference type="OrthoDB" id="19690at2759"/>
<feature type="domain" description="Thioredoxin" evidence="8">
    <location>
        <begin position="1"/>
        <end position="105"/>
    </location>
</feature>
<feature type="site" description="Contributes to redox potential value" evidence="6">
    <location>
        <position position="30"/>
    </location>
</feature>
<dbReference type="eggNOG" id="KOG0910">
    <property type="taxonomic scope" value="Eukaryota"/>
</dbReference>
<evidence type="ECO:0000313" key="9">
    <source>
        <dbReference type="EMBL" id="EDO49987.1"/>
    </source>
</evidence>
<dbReference type="InterPro" id="IPR005746">
    <property type="entry name" value="Thioredoxin"/>
</dbReference>
<dbReference type="PANTHER" id="PTHR43601:SF3">
    <property type="entry name" value="THIOREDOXIN, MITOCHONDRIAL"/>
    <property type="match status" value="1"/>
</dbReference>
<comment type="similarity">
    <text evidence="1">Belongs to the thioredoxin family.</text>
</comment>
<dbReference type="PhylomeDB" id="A7REX0"/>
<sequence length="106" mass="11794">FDIKDEEDFNKRVLQATKPTVVDFHANWCNPCKVLTPRLDAIIAEQDGKVDLAKVDIDVMGELAFNFGVNAVPTVIGMKGGKVINKFEGVVEPPQIRHFIEQLTKA</sequence>
<dbReference type="FunFam" id="3.40.30.10:FF:000001">
    <property type="entry name" value="Thioredoxin"/>
    <property type="match status" value="1"/>
</dbReference>
<feature type="disulfide bond" description="Redox-active" evidence="7">
    <location>
        <begin position="29"/>
        <end position="32"/>
    </location>
</feature>
<feature type="active site" description="Nucleophile" evidence="6">
    <location>
        <position position="32"/>
    </location>
</feature>
<dbReference type="GO" id="GO:0015035">
    <property type="term" value="F:protein-disulfide reductase activity"/>
    <property type="evidence" value="ECO:0007669"/>
    <property type="project" value="InterPro"/>
</dbReference>
<dbReference type="InParanoid" id="A7REX0"/>
<dbReference type="GO" id="GO:0005739">
    <property type="term" value="C:mitochondrion"/>
    <property type="evidence" value="ECO:0000318"/>
    <property type="project" value="GO_Central"/>
</dbReference>
<dbReference type="Pfam" id="PF00085">
    <property type="entry name" value="Thioredoxin"/>
    <property type="match status" value="1"/>
</dbReference>
<feature type="site" description="Deprotonates C-terminal active site Cys" evidence="6">
    <location>
        <position position="23"/>
    </location>
</feature>
<dbReference type="PANTHER" id="PTHR43601">
    <property type="entry name" value="THIOREDOXIN, MITOCHONDRIAL"/>
    <property type="match status" value="1"/>
</dbReference>
<keyword evidence="5 7" id="KW-0676">Redox-active center</keyword>
<dbReference type="GO" id="GO:0045454">
    <property type="term" value="P:cell redox homeostasis"/>
    <property type="evidence" value="ECO:0000318"/>
    <property type="project" value="GO_Central"/>
</dbReference>
<accession>A7REX0</accession>
<feature type="non-terminal residue" evidence="9">
    <location>
        <position position="106"/>
    </location>
</feature>
<dbReference type="PIRSF" id="PIRSF000077">
    <property type="entry name" value="Thioredoxin"/>
    <property type="match status" value="1"/>
</dbReference>
<keyword evidence="10" id="KW-1185">Reference proteome</keyword>
<evidence type="ECO:0000256" key="1">
    <source>
        <dbReference type="ARBA" id="ARBA00008987"/>
    </source>
</evidence>
<dbReference type="KEGG" id="nve:5522300"/>
<keyword evidence="2" id="KW-0813">Transport</keyword>
<gene>
    <name evidence="9" type="ORF">NEMVEDRAFT_v1g79012</name>
</gene>
<reference evidence="9 10" key="1">
    <citation type="journal article" date="2007" name="Science">
        <title>Sea anemone genome reveals ancestral eumetazoan gene repertoire and genomic organization.</title>
        <authorList>
            <person name="Putnam N.H."/>
            <person name="Srivastava M."/>
            <person name="Hellsten U."/>
            <person name="Dirks B."/>
            <person name="Chapman J."/>
            <person name="Salamov A."/>
            <person name="Terry A."/>
            <person name="Shapiro H."/>
            <person name="Lindquist E."/>
            <person name="Kapitonov V.V."/>
            <person name="Jurka J."/>
            <person name="Genikhovich G."/>
            <person name="Grigoriev I.V."/>
            <person name="Lucas S.M."/>
            <person name="Steele R.E."/>
            <person name="Finnerty J.R."/>
            <person name="Technau U."/>
            <person name="Martindale M.Q."/>
            <person name="Rokhsar D.S."/>
        </authorList>
    </citation>
    <scope>NUCLEOTIDE SEQUENCE [LARGE SCALE GENOMIC DNA]</scope>
    <source>
        <strain evidence="10">CH2 X CH6</strain>
    </source>
</reference>
<evidence type="ECO:0000259" key="8">
    <source>
        <dbReference type="PROSITE" id="PS51352"/>
    </source>
</evidence>
<evidence type="ECO:0000256" key="7">
    <source>
        <dbReference type="PIRSR" id="PIRSR000077-4"/>
    </source>
</evidence>
<protein>
    <recommendedName>
        <fullName evidence="8">Thioredoxin domain-containing protein</fullName>
    </recommendedName>
</protein>
<evidence type="ECO:0000256" key="3">
    <source>
        <dbReference type="ARBA" id="ARBA00022982"/>
    </source>
</evidence>
<evidence type="ECO:0000313" key="10">
    <source>
        <dbReference type="Proteomes" id="UP000001593"/>
    </source>
</evidence>
<proteinExistence type="inferred from homology"/>
<dbReference type="PROSITE" id="PS51352">
    <property type="entry name" value="THIOREDOXIN_2"/>
    <property type="match status" value="1"/>
</dbReference>
<organism evidence="9 10">
    <name type="scientific">Nematostella vectensis</name>
    <name type="common">Starlet sea anemone</name>
    <dbReference type="NCBI Taxonomy" id="45351"/>
    <lineage>
        <taxon>Eukaryota</taxon>
        <taxon>Metazoa</taxon>
        <taxon>Cnidaria</taxon>
        <taxon>Anthozoa</taxon>
        <taxon>Hexacorallia</taxon>
        <taxon>Actiniaria</taxon>
        <taxon>Edwardsiidae</taxon>
        <taxon>Nematostella</taxon>
    </lineage>
</organism>
<dbReference type="InterPro" id="IPR036249">
    <property type="entry name" value="Thioredoxin-like_sf"/>
</dbReference>
<dbReference type="InterPro" id="IPR013766">
    <property type="entry name" value="Thioredoxin_domain"/>
</dbReference>
<dbReference type="PRINTS" id="PR00421">
    <property type="entry name" value="THIOREDOXIN"/>
</dbReference>